<dbReference type="GO" id="GO:0016757">
    <property type="term" value="F:glycosyltransferase activity"/>
    <property type="evidence" value="ECO:0007669"/>
    <property type="project" value="UniProtKB-KW"/>
</dbReference>
<sequence>MTIITRFRDRTEAGQLLASQLTAYANHPDVLVLGIPRGGVPVAFEVAEALNAPLDICLVRKLGVPGHPELAIGAISASGFEVLNENLLDWLRISGHTIAEVASLELQKLHRHDLIYRGDRTPLKIHDRIVILVDEGLATGAMMRAAIGEIAPHQPQRIIIAAPVAPPDTCQELRLEVDEVVCLVTPEQFEGIGLWYKDFERTTDDEVCELLNVATYRFYSSIG</sequence>
<dbReference type="HOGENOM" id="CLU_083583_0_0_3"/>
<dbReference type="EMBL" id="CP003600">
    <property type="protein sequence ID" value="AFY95734.1"/>
    <property type="molecule type" value="Genomic_DNA"/>
</dbReference>
<keyword evidence="2" id="KW-0328">Glycosyltransferase</keyword>
<dbReference type="SUPFAM" id="SSF53271">
    <property type="entry name" value="PRTase-like"/>
    <property type="match status" value="1"/>
</dbReference>
<dbReference type="KEGG" id="cmp:Cha6605_4821"/>
<evidence type="ECO:0000259" key="1">
    <source>
        <dbReference type="Pfam" id="PF00156"/>
    </source>
</evidence>
<keyword evidence="2" id="KW-0808">Transferase</keyword>
<gene>
    <name evidence="2" type="ORF">Cha6605_4821</name>
</gene>
<dbReference type="InterPro" id="IPR029057">
    <property type="entry name" value="PRTase-like"/>
</dbReference>
<reference evidence="2 3" key="1">
    <citation type="submission" date="2012-05" db="EMBL/GenBank/DDBJ databases">
        <title>Finished chromosome of genome of Chamaesiphon sp. PCC 6605.</title>
        <authorList>
            <consortium name="US DOE Joint Genome Institute"/>
            <person name="Gugger M."/>
            <person name="Coursin T."/>
            <person name="Rippka R."/>
            <person name="Tandeau De Marsac N."/>
            <person name="Huntemann M."/>
            <person name="Wei C.-L."/>
            <person name="Han J."/>
            <person name="Detter J.C."/>
            <person name="Han C."/>
            <person name="Tapia R."/>
            <person name="Chen A."/>
            <person name="Kyrpides N."/>
            <person name="Mavromatis K."/>
            <person name="Markowitz V."/>
            <person name="Szeto E."/>
            <person name="Ivanova N."/>
            <person name="Pagani I."/>
            <person name="Pati A."/>
            <person name="Goodwin L."/>
            <person name="Nordberg H.P."/>
            <person name="Cantor M.N."/>
            <person name="Hua S.X."/>
            <person name="Woyke T."/>
            <person name="Kerfeld C.A."/>
        </authorList>
    </citation>
    <scope>NUCLEOTIDE SEQUENCE [LARGE SCALE GENOMIC DNA]</scope>
    <source>
        <strain evidence="3">ATCC 27169 / PCC 6605</strain>
    </source>
</reference>
<evidence type="ECO:0000313" key="3">
    <source>
        <dbReference type="Proteomes" id="UP000010366"/>
    </source>
</evidence>
<dbReference type="CDD" id="cd06223">
    <property type="entry name" value="PRTases_typeI"/>
    <property type="match status" value="1"/>
</dbReference>
<dbReference type="OrthoDB" id="9810066at2"/>
<keyword evidence="3" id="KW-1185">Reference proteome</keyword>
<dbReference type="Gene3D" id="3.40.50.2020">
    <property type="match status" value="1"/>
</dbReference>
<dbReference type="AlphaFoldDB" id="K9UNG5"/>
<protein>
    <submittedName>
        <fullName evidence="2">Putative phosphoribosyltransferase</fullName>
    </submittedName>
</protein>
<proteinExistence type="predicted"/>
<dbReference type="PATRIC" id="fig|1173020.3.peg.5513"/>
<dbReference type="eggNOG" id="COG1926">
    <property type="taxonomic scope" value="Bacteria"/>
</dbReference>
<feature type="domain" description="Phosphoribosyltransferase" evidence="1">
    <location>
        <begin position="17"/>
        <end position="184"/>
    </location>
</feature>
<dbReference type="Gene3D" id="3.30.1310.20">
    <property type="entry name" value="PRTase-like"/>
    <property type="match status" value="1"/>
</dbReference>
<dbReference type="Proteomes" id="UP000010366">
    <property type="component" value="Chromosome"/>
</dbReference>
<organism evidence="2 3">
    <name type="scientific">Chamaesiphon minutus (strain ATCC 27169 / PCC 6605)</name>
    <dbReference type="NCBI Taxonomy" id="1173020"/>
    <lineage>
        <taxon>Bacteria</taxon>
        <taxon>Bacillati</taxon>
        <taxon>Cyanobacteriota</taxon>
        <taxon>Cyanophyceae</taxon>
        <taxon>Gomontiellales</taxon>
        <taxon>Chamaesiphonaceae</taxon>
        <taxon>Chamaesiphon</taxon>
    </lineage>
</organism>
<accession>K9UNG5</accession>
<evidence type="ECO:0000313" key="2">
    <source>
        <dbReference type="EMBL" id="AFY95734.1"/>
    </source>
</evidence>
<name>K9UNG5_CHAP6</name>
<dbReference type="RefSeq" id="WP_015161824.1">
    <property type="nucleotide sequence ID" value="NC_019697.1"/>
</dbReference>
<dbReference type="Pfam" id="PF00156">
    <property type="entry name" value="Pribosyltran"/>
    <property type="match status" value="1"/>
</dbReference>
<dbReference type="InterPro" id="IPR000836">
    <property type="entry name" value="PRTase_dom"/>
</dbReference>
<dbReference type="STRING" id="1173020.Cha6605_4821"/>